<proteinExistence type="inferred from homology"/>
<comment type="catalytic activity">
    <reaction evidence="1 2">
        <text>Thiol-dependent hydrolysis of ester, thioester, amide, peptide and isopeptide bonds formed by the C-terminal Gly of ubiquitin (a 76-residue protein attached to proteins as an intracellular targeting signal).</text>
        <dbReference type="EC" id="3.4.19.12"/>
    </reaction>
</comment>
<accession>A0A1W0WA93</accession>
<dbReference type="Gene3D" id="3.90.70.10">
    <property type="entry name" value="Cysteine proteinases"/>
    <property type="match status" value="2"/>
</dbReference>
<evidence type="ECO:0000256" key="2">
    <source>
        <dbReference type="RuleBase" id="RU366025"/>
    </source>
</evidence>
<dbReference type="InterPro" id="IPR001394">
    <property type="entry name" value="Peptidase_C19_UCH"/>
</dbReference>
<comment type="similarity">
    <text evidence="2">Belongs to the peptidase C19 family.</text>
</comment>
<dbReference type="PANTHER" id="PTHR21646:SF14">
    <property type="entry name" value="FI05488P"/>
    <property type="match status" value="1"/>
</dbReference>
<keyword evidence="2" id="KW-0788">Thiol protease</keyword>
<keyword evidence="6" id="KW-1185">Reference proteome</keyword>
<keyword evidence="2" id="KW-0833">Ubl conjugation pathway</keyword>
<name>A0A1W0WA93_HYPEX</name>
<dbReference type="InterPro" id="IPR028889">
    <property type="entry name" value="USP"/>
</dbReference>
<evidence type="ECO:0000256" key="3">
    <source>
        <dbReference type="SAM" id="MobiDB-lite"/>
    </source>
</evidence>
<evidence type="ECO:0000259" key="4">
    <source>
        <dbReference type="PROSITE" id="PS50235"/>
    </source>
</evidence>
<dbReference type="PANTHER" id="PTHR21646">
    <property type="entry name" value="UBIQUITIN CARBOXYL-TERMINAL HYDROLASE"/>
    <property type="match status" value="1"/>
</dbReference>
<feature type="compositionally biased region" description="Acidic residues" evidence="3">
    <location>
        <begin position="133"/>
        <end position="143"/>
    </location>
</feature>
<dbReference type="GO" id="GO:0006508">
    <property type="term" value="P:proteolysis"/>
    <property type="evidence" value="ECO:0007669"/>
    <property type="project" value="UniProtKB-KW"/>
</dbReference>
<dbReference type="InterPro" id="IPR018200">
    <property type="entry name" value="USP_CS"/>
</dbReference>
<organism evidence="5 6">
    <name type="scientific">Hypsibius exemplaris</name>
    <name type="common">Freshwater tardigrade</name>
    <dbReference type="NCBI Taxonomy" id="2072580"/>
    <lineage>
        <taxon>Eukaryota</taxon>
        <taxon>Metazoa</taxon>
        <taxon>Ecdysozoa</taxon>
        <taxon>Tardigrada</taxon>
        <taxon>Eutardigrada</taxon>
        <taxon>Parachela</taxon>
        <taxon>Hypsibioidea</taxon>
        <taxon>Hypsibiidae</taxon>
        <taxon>Hypsibius</taxon>
    </lineage>
</organism>
<dbReference type="Pfam" id="PF00443">
    <property type="entry name" value="UCH"/>
    <property type="match status" value="1"/>
</dbReference>
<gene>
    <name evidence="5" type="ORF">BV898_13655</name>
</gene>
<dbReference type="PROSITE" id="PS00973">
    <property type="entry name" value="USP_2"/>
    <property type="match status" value="1"/>
</dbReference>
<evidence type="ECO:0000313" key="6">
    <source>
        <dbReference type="Proteomes" id="UP000192578"/>
    </source>
</evidence>
<feature type="compositionally biased region" description="Basic and acidic residues" evidence="3">
    <location>
        <begin position="160"/>
        <end position="177"/>
    </location>
</feature>
<dbReference type="Proteomes" id="UP000192578">
    <property type="component" value="Unassembled WGS sequence"/>
</dbReference>
<dbReference type="AlphaFoldDB" id="A0A1W0WA93"/>
<dbReference type="InterPro" id="IPR050185">
    <property type="entry name" value="Ub_carboxyl-term_hydrolase"/>
</dbReference>
<dbReference type="SUPFAM" id="SSF54001">
    <property type="entry name" value="Cysteine proteinases"/>
    <property type="match status" value="1"/>
</dbReference>
<dbReference type="EMBL" id="MTYJ01000154">
    <property type="protein sequence ID" value="OQV12097.1"/>
    <property type="molecule type" value="Genomic_DNA"/>
</dbReference>
<keyword evidence="2 5" id="KW-0378">Hydrolase</keyword>
<reference evidence="6" key="1">
    <citation type="submission" date="2017-01" db="EMBL/GenBank/DDBJ databases">
        <title>Comparative genomics of anhydrobiosis in the tardigrade Hypsibius dujardini.</title>
        <authorList>
            <person name="Yoshida Y."/>
            <person name="Koutsovoulos G."/>
            <person name="Laetsch D."/>
            <person name="Stevens L."/>
            <person name="Kumar S."/>
            <person name="Horikawa D."/>
            <person name="Ishino K."/>
            <person name="Komine S."/>
            <person name="Tomita M."/>
            <person name="Blaxter M."/>
            <person name="Arakawa K."/>
        </authorList>
    </citation>
    <scope>NUCLEOTIDE SEQUENCE [LARGE SCALE GENOMIC DNA]</scope>
    <source>
        <strain evidence="6">Z151</strain>
    </source>
</reference>
<comment type="caution">
    <text evidence="5">The sequence shown here is derived from an EMBL/GenBank/DDBJ whole genome shotgun (WGS) entry which is preliminary data.</text>
</comment>
<feature type="domain" description="USP" evidence="4">
    <location>
        <begin position="210"/>
        <end position="804"/>
    </location>
</feature>
<dbReference type="OrthoDB" id="292964at2759"/>
<feature type="compositionally biased region" description="Polar residues" evidence="3">
    <location>
        <begin position="891"/>
        <end position="900"/>
    </location>
</feature>
<feature type="region of interest" description="Disordered" evidence="3">
    <location>
        <begin position="109"/>
        <end position="187"/>
    </location>
</feature>
<dbReference type="EC" id="3.4.19.12" evidence="2"/>
<dbReference type="GO" id="GO:0016579">
    <property type="term" value="P:protein deubiquitination"/>
    <property type="evidence" value="ECO:0007669"/>
    <property type="project" value="InterPro"/>
</dbReference>
<dbReference type="PROSITE" id="PS50235">
    <property type="entry name" value="USP_3"/>
    <property type="match status" value="1"/>
</dbReference>
<keyword evidence="2" id="KW-0645">Protease</keyword>
<dbReference type="GO" id="GO:0004843">
    <property type="term" value="F:cysteine-type deubiquitinase activity"/>
    <property type="evidence" value="ECO:0007669"/>
    <property type="project" value="UniProtKB-UniRule"/>
</dbReference>
<feature type="region of interest" description="Disordered" evidence="3">
    <location>
        <begin position="873"/>
        <end position="946"/>
    </location>
</feature>
<feature type="region of interest" description="Disordered" evidence="3">
    <location>
        <begin position="35"/>
        <end position="74"/>
    </location>
</feature>
<feature type="region of interest" description="Disordered" evidence="3">
    <location>
        <begin position="823"/>
        <end position="845"/>
    </location>
</feature>
<sequence>MTEYKPQWRRRAPLIFPGPDLDRLQMASNSHGIYHNGFSNGRAHSPELASGRTSSAEQQQGNGEAAAATTLRPSILGPEFTAQFSDGAGRQVRSRSSFTLPRSWSSWGLKSTSDLRSKTMGRREDRPPKEGDGDGEGGEEEAESSTSSTKLKRRSSFRNMMDRFRRYKSTESLEERRRRPKQRALPDVEKNNVTVQYVQENVGKIVVPVVGLQNHGNSCYINSVMQCLNNTAQLYEFFISGRYKFDLQRRNRENARKNGTHGELTAACGTLVQSLGRATYSPEISSSLIQIVAKYWKQFDSGGGEQDAQEFWIWLIDKMHEDLIRKGKKKLKIRKSHKADDILAAATEEAYGSSIISRLFHALSRSSLTCAECGQQSNTFEDYTCLPIPLPSTDIRPLFVSVIFSDAQSHIIRYGVTTSVDASVKDIRDLLSGKVFIKPDDLLLVELSTTGFQRTLNDDQDVEAVHDLEDLFAVESLKPADDQEESVRINVVILHVTVEEGKVRRISGPRQIQVSRDITYGGLELNILSNLEGMNGVKPPPFRIHLVERDEYLNAQDDHPLLTESVDQCLSMGQSVSGLKHLKLYVEWDAKHADWVEVKLIKDKHSEHTSVNEVKNTPESADSTTLSDCLDLFMKEETVGMERECPNCGALQNGVTKRGSLWTLPEILVIHLKRFRQTATTRFKLTTMVDFPLSHLDMSRYLTKDSDIDWRSRGKNGFSKKQHWLPWQKVRRHPPESHLNQIHSYSLFGVVNHHGRLNSGHYTSCCRHPADGAWYLYDDLRVKTMESTKDIVTKDAYILFYQREPLNTYPDLYYNDYSKTSIPPSVFDHRTPTPQQSRSADDLRVPQMIAQEEQERRADADFTRTAQLYASLPRAPRRSIVHHPAEPAGQPLSTNGHFPQSSPPAEHVYQRHHQSSNPGPHGPRPGNDANGVSAHPDDWQVPDLSQPLLVRYQQRPIQESCV</sequence>
<evidence type="ECO:0000313" key="5">
    <source>
        <dbReference type="EMBL" id="OQV12097.1"/>
    </source>
</evidence>
<dbReference type="InterPro" id="IPR038765">
    <property type="entry name" value="Papain-like_cys_pep_sf"/>
</dbReference>
<feature type="compositionally biased region" description="Basic and acidic residues" evidence="3">
    <location>
        <begin position="113"/>
        <end position="132"/>
    </location>
</feature>
<evidence type="ECO:0000256" key="1">
    <source>
        <dbReference type="ARBA" id="ARBA00000707"/>
    </source>
</evidence>
<dbReference type="PROSITE" id="PS00972">
    <property type="entry name" value="USP_1"/>
    <property type="match status" value="1"/>
</dbReference>
<feature type="compositionally biased region" description="Low complexity" evidence="3">
    <location>
        <begin position="56"/>
        <end position="68"/>
    </location>
</feature>
<protein>
    <recommendedName>
        <fullName evidence="2">Ubiquitin carboxyl-terminal hydrolase</fullName>
        <ecNumber evidence="2">3.4.19.12</ecNumber>
    </recommendedName>
</protein>